<dbReference type="RefSeq" id="WP_345150198.1">
    <property type="nucleotide sequence ID" value="NZ_BAABEO010000011.1"/>
</dbReference>
<dbReference type="PROSITE" id="PS50043">
    <property type="entry name" value="HTH_LUXR_2"/>
    <property type="match status" value="1"/>
</dbReference>
<accession>A0ABP7C7X7</accession>
<keyword evidence="8" id="KW-1185">Reference proteome</keyword>
<dbReference type="PANTHER" id="PTHR30483:SF6">
    <property type="entry name" value="PERIPLASMIC BINDING PROTEIN OF ABC TRANSPORTER FOR NATURAL AMINO ACIDS"/>
    <property type="match status" value="1"/>
</dbReference>
<dbReference type="SMART" id="SM00421">
    <property type="entry name" value="HTH_LUXR"/>
    <property type="match status" value="1"/>
</dbReference>
<gene>
    <name evidence="7" type="ORF">GCM10023081_18210</name>
</gene>
<dbReference type="PRINTS" id="PR00337">
    <property type="entry name" value="LEUILEVALBP"/>
</dbReference>
<dbReference type="CDD" id="cd06170">
    <property type="entry name" value="LuxR_C_like"/>
    <property type="match status" value="1"/>
</dbReference>
<comment type="caution">
    <text evidence="7">The sequence shown here is derived from an EMBL/GenBank/DDBJ whole genome shotgun (WGS) entry which is preliminary data.</text>
</comment>
<keyword evidence="3" id="KW-0732">Signal</keyword>
<evidence type="ECO:0000256" key="5">
    <source>
        <dbReference type="SAM" id="MobiDB-lite"/>
    </source>
</evidence>
<organism evidence="7 8">
    <name type="scientific">Arthrobacter ginkgonis</name>
    <dbReference type="NCBI Taxonomy" id="1630594"/>
    <lineage>
        <taxon>Bacteria</taxon>
        <taxon>Bacillati</taxon>
        <taxon>Actinomycetota</taxon>
        <taxon>Actinomycetes</taxon>
        <taxon>Micrococcales</taxon>
        <taxon>Micrococcaceae</taxon>
        <taxon>Arthrobacter</taxon>
    </lineage>
</organism>
<feature type="compositionally biased region" description="Low complexity" evidence="5">
    <location>
        <begin position="184"/>
        <end position="206"/>
    </location>
</feature>
<dbReference type="Pfam" id="PF00196">
    <property type="entry name" value="GerE"/>
    <property type="match status" value="1"/>
</dbReference>
<dbReference type="PANTHER" id="PTHR30483">
    <property type="entry name" value="LEUCINE-SPECIFIC-BINDING PROTEIN"/>
    <property type="match status" value="1"/>
</dbReference>
<dbReference type="Gene3D" id="3.40.50.2300">
    <property type="match status" value="2"/>
</dbReference>
<dbReference type="Gene3D" id="1.10.10.10">
    <property type="entry name" value="Winged helix-like DNA-binding domain superfamily/Winged helix DNA-binding domain"/>
    <property type="match status" value="1"/>
</dbReference>
<dbReference type="Proteomes" id="UP001500752">
    <property type="component" value="Unassembled WGS sequence"/>
</dbReference>
<name>A0ABP7C7X7_9MICC</name>
<feature type="region of interest" description="Disordered" evidence="5">
    <location>
        <begin position="183"/>
        <end position="206"/>
    </location>
</feature>
<keyword evidence="2" id="KW-0813">Transport</keyword>
<dbReference type="EMBL" id="BAABEO010000011">
    <property type="protein sequence ID" value="GAA3680426.1"/>
    <property type="molecule type" value="Genomic_DNA"/>
</dbReference>
<proteinExistence type="inferred from homology"/>
<feature type="domain" description="HTH luxR-type" evidence="6">
    <location>
        <begin position="94"/>
        <end position="159"/>
    </location>
</feature>
<protein>
    <recommendedName>
        <fullName evidence="6">HTH luxR-type domain-containing protein</fullName>
    </recommendedName>
</protein>
<evidence type="ECO:0000313" key="8">
    <source>
        <dbReference type="Proteomes" id="UP001500752"/>
    </source>
</evidence>
<dbReference type="InterPro" id="IPR028081">
    <property type="entry name" value="Leu-bd"/>
</dbReference>
<keyword evidence="4" id="KW-0029">Amino-acid transport</keyword>
<dbReference type="InterPro" id="IPR036388">
    <property type="entry name" value="WH-like_DNA-bd_sf"/>
</dbReference>
<evidence type="ECO:0000256" key="4">
    <source>
        <dbReference type="ARBA" id="ARBA00022970"/>
    </source>
</evidence>
<evidence type="ECO:0000313" key="7">
    <source>
        <dbReference type="EMBL" id="GAA3680426.1"/>
    </source>
</evidence>
<comment type="similarity">
    <text evidence="1">Belongs to the leucine-binding protein family.</text>
</comment>
<dbReference type="InterPro" id="IPR000792">
    <property type="entry name" value="Tscrpt_reg_LuxR_C"/>
</dbReference>
<dbReference type="InterPro" id="IPR000709">
    <property type="entry name" value="Leu_Ile_Val-bd"/>
</dbReference>
<dbReference type="SUPFAM" id="SSF46894">
    <property type="entry name" value="C-terminal effector domain of the bipartite response regulators"/>
    <property type="match status" value="1"/>
</dbReference>
<evidence type="ECO:0000259" key="6">
    <source>
        <dbReference type="PROSITE" id="PS50043"/>
    </source>
</evidence>
<evidence type="ECO:0000256" key="2">
    <source>
        <dbReference type="ARBA" id="ARBA00022448"/>
    </source>
</evidence>
<dbReference type="Pfam" id="PF13458">
    <property type="entry name" value="Peripla_BP_6"/>
    <property type="match status" value="1"/>
</dbReference>
<dbReference type="InterPro" id="IPR028082">
    <property type="entry name" value="Peripla_BP_I"/>
</dbReference>
<dbReference type="InterPro" id="IPR051010">
    <property type="entry name" value="BCAA_transport"/>
</dbReference>
<evidence type="ECO:0000256" key="1">
    <source>
        <dbReference type="ARBA" id="ARBA00010062"/>
    </source>
</evidence>
<evidence type="ECO:0000256" key="3">
    <source>
        <dbReference type="ARBA" id="ARBA00022729"/>
    </source>
</evidence>
<sequence>MDGDQRIRFVVSPSSRDFSARGVPAREAPADASPLLVELLATTRIVDYAQRLGGSGHDRLSFLLELPTSRRMLHVRLSLTGPERARKTVVEAVAAPNPARLTHRELDVLTLLAAGHSNPQIAGHLHTSARTVSTQVEMIRTKLGAASRTAAGVMAAGHGWLKLPLPAPAAECRALPIAALDPEPAAGPDSGAAGPPSGLASGAAPARRGSSPVRLVLAYPHAGPAAEDGRQSRQGALLAIEEANARGGIAGRPIEAVEVDADIYSSAGVTRTFARIRALDPDAVMTSYVFDEATALDLAADLACPVLHTMTSQRQVQAADAAPQRYANVFQCVPTETNYGTGLLRFLDLLRRDAPGLVRSGRIAFIETPADAGQIADDATRARLAALGWEVSAVVPVPADPRQLQPLAESVVAGAPDVVVVSEFLPHTMAELHLSLLRAGTQSVLYCIYAPSIPLFDQLVGERAEGLVWSTVSGTYADEFAGRFVAGYTRRYGAEPGRSQAGLGYDMVSVLAAAWRIAADSRDFPGTLEALRATRHRGVNGSYIFSAGHQTSLSYPDQTPDPSFGQAQLIWQVQDGRHRCLDPAPYADARFVPPPWIEQHGITQP</sequence>
<dbReference type="InterPro" id="IPR016032">
    <property type="entry name" value="Sig_transdc_resp-reg_C-effctor"/>
</dbReference>
<dbReference type="PRINTS" id="PR00038">
    <property type="entry name" value="HTHLUXR"/>
</dbReference>
<dbReference type="SUPFAM" id="SSF53822">
    <property type="entry name" value="Periplasmic binding protein-like I"/>
    <property type="match status" value="1"/>
</dbReference>
<reference evidence="8" key="1">
    <citation type="journal article" date="2019" name="Int. J. Syst. Evol. Microbiol.">
        <title>The Global Catalogue of Microorganisms (GCM) 10K type strain sequencing project: providing services to taxonomists for standard genome sequencing and annotation.</title>
        <authorList>
            <consortium name="The Broad Institute Genomics Platform"/>
            <consortium name="The Broad Institute Genome Sequencing Center for Infectious Disease"/>
            <person name="Wu L."/>
            <person name="Ma J."/>
        </authorList>
    </citation>
    <scope>NUCLEOTIDE SEQUENCE [LARGE SCALE GENOMIC DNA]</scope>
    <source>
        <strain evidence="8">JCM 30742</strain>
    </source>
</reference>